<organism evidence="1 2">
    <name type="scientific">Zizania palustris</name>
    <name type="common">Northern wild rice</name>
    <dbReference type="NCBI Taxonomy" id="103762"/>
    <lineage>
        <taxon>Eukaryota</taxon>
        <taxon>Viridiplantae</taxon>
        <taxon>Streptophyta</taxon>
        <taxon>Embryophyta</taxon>
        <taxon>Tracheophyta</taxon>
        <taxon>Spermatophyta</taxon>
        <taxon>Magnoliopsida</taxon>
        <taxon>Liliopsida</taxon>
        <taxon>Poales</taxon>
        <taxon>Poaceae</taxon>
        <taxon>BOP clade</taxon>
        <taxon>Oryzoideae</taxon>
        <taxon>Oryzeae</taxon>
        <taxon>Zizaniinae</taxon>
        <taxon>Zizania</taxon>
    </lineage>
</organism>
<dbReference type="AlphaFoldDB" id="A0A8J5VY58"/>
<dbReference type="InterPro" id="IPR050667">
    <property type="entry name" value="PPR-containing_protein"/>
</dbReference>
<dbReference type="Proteomes" id="UP000729402">
    <property type="component" value="Unassembled WGS sequence"/>
</dbReference>
<keyword evidence="2" id="KW-1185">Reference proteome</keyword>
<name>A0A8J5VY58_ZIZPA</name>
<accession>A0A8J5VY58</accession>
<sequence length="125" mass="14040">MLAILAKHRRFHAARALLDEMRRSSLASPAVVLLLTRHYCTARAVAVFRALPSLGFRPSITEFPGLLNALCRYKNVQDAEHLLLSSEEFPFETKSFNIVLNGGCNTVCSVQEAKMFWSAMEIKDI</sequence>
<evidence type="ECO:0008006" key="3">
    <source>
        <dbReference type="Google" id="ProtNLM"/>
    </source>
</evidence>
<dbReference type="PANTHER" id="PTHR47939">
    <property type="entry name" value="MEMBRANE-ASSOCIATED SALT-INDUCIBLE PROTEIN-LIKE"/>
    <property type="match status" value="1"/>
</dbReference>
<dbReference type="EMBL" id="JAAALK010000282">
    <property type="protein sequence ID" value="KAG8078286.1"/>
    <property type="molecule type" value="Genomic_DNA"/>
</dbReference>
<proteinExistence type="predicted"/>
<evidence type="ECO:0000313" key="2">
    <source>
        <dbReference type="Proteomes" id="UP000729402"/>
    </source>
</evidence>
<reference evidence="1" key="1">
    <citation type="journal article" date="2021" name="bioRxiv">
        <title>Whole Genome Assembly and Annotation of Northern Wild Rice, Zizania palustris L., Supports a Whole Genome Duplication in the Zizania Genus.</title>
        <authorList>
            <person name="Haas M."/>
            <person name="Kono T."/>
            <person name="Macchietto M."/>
            <person name="Millas R."/>
            <person name="McGilp L."/>
            <person name="Shao M."/>
            <person name="Duquette J."/>
            <person name="Hirsch C.N."/>
            <person name="Kimball J."/>
        </authorList>
    </citation>
    <scope>NUCLEOTIDE SEQUENCE</scope>
    <source>
        <tissue evidence="1">Fresh leaf tissue</tissue>
    </source>
</reference>
<dbReference type="InterPro" id="IPR002885">
    <property type="entry name" value="PPR_rpt"/>
</dbReference>
<comment type="caution">
    <text evidence="1">The sequence shown here is derived from an EMBL/GenBank/DDBJ whole genome shotgun (WGS) entry which is preliminary data.</text>
</comment>
<dbReference type="NCBIfam" id="TIGR00756">
    <property type="entry name" value="PPR"/>
    <property type="match status" value="1"/>
</dbReference>
<dbReference type="OrthoDB" id="185373at2759"/>
<reference evidence="1" key="2">
    <citation type="submission" date="2021-02" db="EMBL/GenBank/DDBJ databases">
        <authorList>
            <person name="Kimball J.A."/>
            <person name="Haas M.W."/>
            <person name="Macchietto M."/>
            <person name="Kono T."/>
            <person name="Duquette J."/>
            <person name="Shao M."/>
        </authorList>
    </citation>
    <scope>NUCLEOTIDE SEQUENCE</scope>
    <source>
        <tissue evidence="1">Fresh leaf tissue</tissue>
    </source>
</reference>
<protein>
    <recommendedName>
        <fullName evidence="3">Pentatricopeptide repeat-containing protein</fullName>
    </recommendedName>
</protein>
<dbReference type="PANTHER" id="PTHR47939:SF5">
    <property type="entry name" value="PENTACOTRIPEPTIDE-REPEAT REGION OF PRORP DOMAIN-CONTAINING PROTEIN"/>
    <property type="match status" value="1"/>
</dbReference>
<evidence type="ECO:0000313" key="1">
    <source>
        <dbReference type="EMBL" id="KAG8078286.1"/>
    </source>
</evidence>
<gene>
    <name evidence="1" type="ORF">GUJ93_ZPchr0007g3470</name>
</gene>